<dbReference type="InterPro" id="IPR051281">
    <property type="entry name" value="Dual-spec_lipid-protein_phosph"/>
</dbReference>
<dbReference type="PANTHER" id="PTHR12305:SF60">
    <property type="entry name" value="PHOSPHATIDYLINOSITOL 3,4,5-TRISPHOSPHATE 3-PHOSPHATASE TPTE2-RELATED"/>
    <property type="match status" value="1"/>
</dbReference>
<dbReference type="PROSITE" id="PS50056">
    <property type="entry name" value="TYR_PHOSPHATASE_2"/>
    <property type="match status" value="1"/>
</dbReference>
<dbReference type="InterPro" id="IPR029021">
    <property type="entry name" value="Prot-tyrosine_phosphatase-like"/>
</dbReference>
<keyword evidence="5 6" id="KW-0472">Membrane</keyword>
<feature type="domain" description="Tyrosine specific protein phosphatases" evidence="8">
    <location>
        <begin position="341"/>
        <end position="401"/>
    </location>
</feature>
<evidence type="ECO:0000256" key="2">
    <source>
        <dbReference type="ARBA" id="ARBA00022692"/>
    </source>
</evidence>
<dbReference type="SUPFAM" id="SSF49562">
    <property type="entry name" value="C2 domain (Calcium/lipid-binding domain, CaLB)"/>
    <property type="match status" value="1"/>
</dbReference>
<dbReference type="GO" id="GO:0016314">
    <property type="term" value="F:phosphatidylinositol-3,4,5-trisphosphate 3-phosphatase activity"/>
    <property type="evidence" value="ECO:0007669"/>
    <property type="project" value="TreeGrafter"/>
</dbReference>
<dbReference type="SUPFAM" id="SSF81324">
    <property type="entry name" value="Voltage-gated potassium channels"/>
    <property type="match status" value="1"/>
</dbReference>
<dbReference type="Pfam" id="PF22784">
    <property type="entry name" value="PTP-SAK"/>
    <property type="match status" value="1"/>
</dbReference>
<comment type="subcellular location">
    <subcellularLocation>
        <location evidence="1">Membrane</location>
        <topology evidence="1">Multi-pass membrane protein</topology>
    </subcellularLocation>
</comment>
<dbReference type="PANTHER" id="PTHR12305">
    <property type="entry name" value="PHOSPHATASE WITH HOMOLOGY TO TENSIN"/>
    <property type="match status" value="1"/>
</dbReference>
<dbReference type="Gene3D" id="1.20.120.350">
    <property type="entry name" value="Voltage-gated potassium channels. Chain C"/>
    <property type="match status" value="1"/>
</dbReference>
<dbReference type="AlphaFoldDB" id="A0A553PQ02"/>
<evidence type="ECO:0000256" key="5">
    <source>
        <dbReference type="ARBA" id="ARBA00023136"/>
    </source>
</evidence>
<dbReference type="CDD" id="cd14510">
    <property type="entry name" value="PTP_VSP_TPTE"/>
    <property type="match status" value="1"/>
</dbReference>
<feature type="transmembrane region" description="Helical" evidence="6">
    <location>
        <begin position="92"/>
        <end position="115"/>
    </location>
</feature>
<reference evidence="11 12" key="1">
    <citation type="journal article" date="2018" name="Nat. Ecol. Evol.">
        <title>Genomic signatures of mitonuclear coevolution across populations of Tigriopus californicus.</title>
        <authorList>
            <person name="Barreto F.S."/>
            <person name="Watson E.T."/>
            <person name="Lima T.G."/>
            <person name="Willett C.S."/>
            <person name="Edmands S."/>
            <person name="Li W."/>
            <person name="Burton R.S."/>
        </authorList>
    </citation>
    <scope>NUCLEOTIDE SEQUENCE [LARGE SCALE GENOMIC DNA]</scope>
    <source>
        <strain evidence="11 12">San Diego</strain>
    </source>
</reference>
<evidence type="ECO:0000256" key="1">
    <source>
        <dbReference type="ARBA" id="ARBA00004141"/>
    </source>
</evidence>
<comment type="caution">
    <text evidence="11">The sequence shown here is derived from an EMBL/GenBank/DDBJ whole genome shotgun (WGS) entry which is preliminary data.</text>
</comment>
<dbReference type="GO" id="GO:0005216">
    <property type="term" value="F:monoatomic ion channel activity"/>
    <property type="evidence" value="ECO:0007669"/>
    <property type="project" value="InterPro"/>
</dbReference>
<dbReference type="InterPro" id="IPR045102">
    <property type="entry name" value="PTP_VSP_TPTE"/>
</dbReference>
<evidence type="ECO:0008006" key="13">
    <source>
        <dbReference type="Google" id="ProtNLM"/>
    </source>
</evidence>
<feature type="domain" description="Tyrosine-protein phosphatase" evidence="7">
    <location>
        <begin position="323"/>
        <end position="422"/>
    </location>
</feature>
<name>A0A553PQ02_TIGCA</name>
<evidence type="ECO:0000256" key="6">
    <source>
        <dbReference type="SAM" id="Phobius"/>
    </source>
</evidence>
<feature type="transmembrane region" description="Helical" evidence="6">
    <location>
        <begin position="127"/>
        <end position="147"/>
    </location>
</feature>
<feature type="domain" description="Phosphatase tensin-type" evidence="9">
    <location>
        <begin position="256"/>
        <end position="432"/>
    </location>
</feature>
<dbReference type="SUPFAM" id="SSF52799">
    <property type="entry name" value="(Phosphotyrosine protein) phosphatases II"/>
    <property type="match status" value="1"/>
</dbReference>
<dbReference type="Proteomes" id="UP000318571">
    <property type="component" value="Chromosome 6"/>
</dbReference>
<feature type="domain" description="C2 tensin-type" evidence="10">
    <location>
        <begin position="446"/>
        <end position="603"/>
    </location>
</feature>
<evidence type="ECO:0000313" key="11">
    <source>
        <dbReference type="EMBL" id="TRY79759.1"/>
    </source>
</evidence>
<dbReference type="InterPro" id="IPR005821">
    <property type="entry name" value="Ion_trans_dom"/>
</dbReference>
<dbReference type="Gene3D" id="3.90.190.10">
    <property type="entry name" value="Protein tyrosine phosphatase superfamily"/>
    <property type="match status" value="1"/>
</dbReference>
<dbReference type="SMART" id="SM01326">
    <property type="entry name" value="PTEN_C2"/>
    <property type="match status" value="1"/>
</dbReference>
<sequence>MKTKKQDLALKRAFDTLIMTSRSNVEFDPIERDEAVSNTRWFLIEENHNYDVRDALAEGEVGLFVDPSQSPSKACTLEYIRWFTLRFVVQSLGFRIITFSLIIIDLILILVDLILDCPPGKASRVLNFVDFGLSCVFMLELFLRIFALRPKVFFKTKHWFNILDFIIVLLTLTISIAYTITIEKSIADGIFRDGSCEPMKKLTLLSISKILVIFRMIRFLRLLRLLRVYTEHHQIKRAIRQKVSQTIQRALFQNKRRYQQDGVDLDLTYVTRNIIAMSFPSTGLMSWYRNPIREVKAFLDHHHGEYYQVYNLCSERTYEDHWFHNRVTHWPVDDHNVPSVVEMVEFVDQVMNWLSSNEKSVVAIHCKGGKGRTGTMICILLIEFELFQNAAQSLEFFGQRRTDRNVSNQFQGVETASQIRYVTYFETLRKLPQKFPEDVWMKMDQIRITGNVSCSIPGISTVGKGNGSDLSLKVSSRHQDVLYLDDALTNSQMWNYNPNDDCLTIKMSDQCPEVVHDIRLKFYSSSSRCPKGYEDCAFYFWFHTFFVDVEGQIPARHNVPQTVEQLQRRQLILRREEIDNPHKEKTWHVYKENFQIEVLFRVARA</sequence>
<keyword evidence="12" id="KW-1185">Reference proteome</keyword>
<dbReference type="PROSITE" id="PS00383">
    <property type="entry name" value="TYR_PHOSPHATASE_1"/>
    <property type="match status" value="1"/>
</dbReference>
<evidence type="ECO:0000259" key="8">
    <source>
        <dbReference type="PROSITE" id="PS50056"/>
    </source>
</evidence>
<dbReference type="Gene3D" id="2.60.40.1110">
    <property type="match status" value="1"/>
</dbReference>
<accession>A0A553PQ02</accession>
<dbReference type="PROSITE" id="PS51182">
    <property type="entry name" value="C2_TENSIN"/>
    <property type="match status" value="1"/>
</dbReference>
<dbReference type="Pfam" id="PF10409">
    <property type="entry name" value="PTEN_C2"/>
    <property type="match status" value="1"/>
</dbReference>
<dbReference type="Pfam" id="PF00520">
    <property type="entry name" value="Ion_trans"/>
    <property type="match status" value="1"/>
</dbReference>
<dbReference type="InterPro" id="IPR000242">
    <property type="entry name" value="PTP_cat"/>
</dbReference>
<keyword evidence="4 6" id="KW-1133">Transmembrane helix</keyword>
<evidence type="ECO:0000259" key="10">
    <source>
        <dbReference type="PROSITE" id="PS51182"/>
    </source>
</evidence>
<proteinExistence type="predicted"/>
<dbReference type="InterPro" id="IPR035892">
    <property type="entry name" value="C2_domain_sf"/>
</dbReference>
<evidence type="ECO:0000259" key="7">
    <source>
        <dbReference type="PROSITE" id="PS50055"/>
    </source>
</evidence>
<dbReference type="InterPro" id="IPR027359">
    <property type="entry name" value="Volt_channel_dom_sf"/>
</dbReference>
<protein>
    <recommendedName>
        <fullName evidence="13">Phosphatidylinositol-3,4,5-trisphosphate 3-phosphatase</fullName>
    </recommendedName>
</protein>
<dbReference type="GO" id="GO:0004725">
    <property type="term" value="F:protein tyrosine phosphatase activity"/>
    <property type="evidence" value="ECO:0007669"/>
    <property type="project" value="InterPro"/>
</dbReference>
<dbReference type="PROSITE" id="PS51181">
    <property type="entry name" value="PPASE_TENSIN"/>
    <property type="match status" value="1"/>
</dbReference>
<dbReference type="GO" id="GO:0048666">
    <property type="term" value="P:neuron development"/>
    <property type="evidence" value="ECO:0007669"/>
    <property type="project" value="UniProtKB-ARBA"/>
</dbReference>
<dbReference type="EMBL" id="VCGU01000002">
    <property type="protein sequence ID" value="TRY79759.1"/>
    <property type="molecule type" value="Genomic_DNA"/>
</dbReference>
<dbReference type="PROSITE" id="PS50055">
    <property type="entry name" value="TYR_PHOSPHATASE_PTP"/>
    <property type="match status" value="1"/>
</dbReference>
<evidence type="ECO:0000313" key="12">
    <source>
        <dbReference type="Proteomes" id="UP000318571"/>
    </source>
</evidence>
<organism evidence="11 12">
    <name type="scientific">Tigriopus californicus</name>
    <name type="common">Marine copepod</name>
    <dbReference type="NCBI Taxonomy" id="6832"/>
    <lineage>
        <taxon>Eukaryota</taxon>
        <taxon>Metazoa</taxon>
        <taxon>Ecdysozoa</taxon>
        <taxon>Arthropoda</taxon>
        <taxon>Crustacea</taxon>
        <taxon>Multicrustacea</taxon>
        <taxon>Hexanauplia</taxon>
        <taxon>Copepoda</taxon>
        <taxon>Harpacticoida</taxon>
        <taxon>Harpacticidae</taxon>
        <taxon>Tigriopus</taxon>
    </lineage>
</organism>
<dbReference type="OMA" id="THGGVEN"/>
<evidence type="ECO:0000256" key="3">
    <source>
        <dbReference type="ARBA" id="ARBA00022801"/>
    </source>
</evidence>
<dbReference type="InterPro" id="IPR000387">
    <property type="entry name" value="Tyr_Pase_dom"/>
</dbReference>
<dbReference type="InterPro" id="IPR029023">
    <property type="entry name" value="Tensin_phosphatase"/>
</dbReference>
<dbReference type="GO" id="GO:0016020">
    <property type="term" value="C:membrane"/>
    <property type="evidence" value="ECO:0007669"/>
    <property type="project" value="UniProtKB-SubCell"/>
</dbReference>
<dbReference type="InterPro" id="IPR014020">
    <property type="entry name" value="Tensin_C2-dom"/>
</dbReference>
<dbReference type="STRING" id="6832.A0A553PQ02"/>
<evidence type="ECO:0000256" key="4">
    <source>
        <dbReference type="ARBA" id="ARBA00022989"/>
    </source>
</evidence>
<dbReference type="GO" id="GO:0005829">
    <property type="term" value="C:cytosol"/>
    <property type="evidence" value="ECO:0007669"/>
    <property type="project" value="TreeGrafter"/>
</dbReference>
<keyword evidence="2 6" id="KW-0812">Transmembrane</keyword>
<dbReference type="InterPro" id="IPR016130">
    <property type="entry name" value="Tyr_Pase_AS"/>
</dbReference>
<evidence type="ECO:0000259" key="9">
    <source>
        <dbReference type="PROSITE" id="PS51181"/>
    </source>
</evidence>
<gene>
    <name evidence="11" type="ORF">TCAL_10792</name>
</gene>
<dbReference type="InterPro" id="IPR057023">
    <property type="entry name" value="PTP-SAK"/>
</dbReference>
<feature type="transmembrane region" description="Helical" evidence="6">
    <location>
        <begin position="159"/>
        <end position="182"/>
    </location>
</feature>
<keyword evidence="3" id="KW-0378">Hydrolase</keyword>